<dbReference type="SUPFAM" id="SSF49764">
    <property type="entry name" value="HSP20-like chaperones"/>
    <property type="match status" value="1"/>
</dbReference>
<reference evidence="5 6" key="1">
    <citation type="submission" date="2024-04" db="EMBL/GenBank/DDBJ databases">
        <title>genome sequences of Mucor flavus KT1a and Helicostylum pulchrum KT1b strains isolation_sourced from the surface of a dry-aged beef.</title>
        <authorList>
            <person name="Toyotome T."/>
            <person name="Hosono M."/>
            <person name="Torimaru M."/>
            <person name="Fukuda K."/>
            <person name="Mikami N."/>
        </authorList>
    </citation>
    <scope>NUCLEOTIDE SEQUENCE [LARGE SCALE GENOMIC DNA]</scope>
    <source>
        <strain evidence="5 6">KT1b</strain>
    </source>
</reference>
<evidence type="ECO:0000313" key="5">
    <source>
        <dbReference type="EMBL" id="GAA5805928.1"/>
    </source>
</evidence>
<feature type="domain" description="CS" evidence="4">
    <location>
        <begin position="7"/>
        <end position="108"/>
    </location>
</feature>
<feature type="domain" description="CAP-Gly" evidence="3">
    <location>
        <begin position="930"/>
        <end position="962"/>
    </location>
</feature>
<dbReference type="Gene3D" id="2.60.40.790">
    <property type="match status" value="1"/>
</dbReference>
<keyword evidence="6" id="KW-1185">Reference proteome</keyword>
<dbReference type="SMART" id="SM01052">
    <property type="entry name" value="CAP_GLY"/>
    <property type="match status" value="1"/>
</dbReference>
<dbReference type="PANTHER" id="PTHR11102:SF160">
    <property type="entry name" value="ERAD-ASSOCIATED E3 UBIQUITIN-PROTEIN LIGASE COMPONENT HRD3"/>
    <property type="match status" value="1"/>
</dbReference>
<dbReference type="InterPro" id="IPR007052">
    <property type="entry name" value="CS_dom"/>
</dbReference>
<gene>
    <name evidence="5" type="ORF">HPULCUR_011454</name>
</gene>
<dbReference type="Proteomes" id="UP001476247">
    <property type="component" value="Unassembled WGS sequence"/>
</dbReference>
<evidence type="ECO:0008006" key="7">
    <source>
        <dbReference type="Google" id="ProtNLM"/>
    </source>
</evidence>
<sequence length="969" mass="108967">MENDEQLQTNSYVWSQSNDQVTISFLVPESVKSKDLDITIERRYLKAGLKGEEPVFMAKLFQDINHFDSLWQLEKNNMSPFSSLTASPNLSIASSYAFMSPNHSPNSSMILPQAADTTGMSEMSDLLTGANSSDDMSSQPNSPTLLHTPPSIATPPHMKKPKYRILTIHLEKEEIIDWAVPVAGPHHKDEVMDVTSCYLLGQWFESRMGNLIKALEYFISAAERGHTQSMIKAAVIYETNKETTTATKVPEKDSKKAFEWYKRAADCAEQESGKNLTNGPDPLACYIVGTTYGSGSEEADIKKDYQNALIYFNRCMTITAPRIDIDFSLLDSEDMLPKSKLRSHPPHTRDERYFCSSAFQTGLIYLYGSHPEGETVHSCTTVEVDADLAIRYWKEAAMLGHAQACFNIGILYANGMGVEHDLWVAGKWFGRAIKLDATGSLVVPEGVSIVEWDMTREQEQQQKQEQEKAEKKKKRKVKRSVKKNNSTSEGSEDVVGAIVALGSVITVAGIAWYFYTRGNKKAEASIVFLPRGIFSSSVLDDVLYYMYTKSIQTIHTKSSSGESESRNLEILDQLQSLYMAADYLGMDDLCSLVEQNIIQLTHGLVCYCHSCTLLIPQLLYFTGPNQQNDPRLSKLTHLILRLLINDPEKTLPTFWCSPATSCLLTQSTEMESLHGYLQDRLLEHVNKNNAIETLHGCFLAKDRVLHLDWSPLVYTQNRLQQVASKLLVDHFDFYCTKYPKLLSCVDGVTYSFDFLQYLLSTFDNHLNESNACLLYKGIVRNLMCRDNVQRTPSVKAILKKAKDKLVRFIAVHLSGIKELYTIDKNIIEQLAQDLVVPVGTLLLEDDSKRKSDLKYPILYPTKRQVPTPPWNIKIKSKLCTMVFGQPTLHFKIGQRVTLLHRPVLTVGTVAYVGKLSQDSTAQVMNHELVLGVELDRSVGTNDGSIDGQRYFTTLPNKGIFVKPSQVTLA</sequence>
<feature type="compositionally biased region" description="Basic residues" evidence="2">
    <location>
        <begin position="471"/>
        <end position="482"/>
    </location>
</feature>
<evidence type="ECO:0000259" key="3">
    <source>
        <dbReference type="PROSITE" id="PS50245"/>
    </source>
</evidence>
<dbReference type="EMBL" id="BAABUJ010000053">
    <property type="protein sequence ID" value="GAA5805928.1"/>
    <property type="molecule type" value="Genomic_DNA"/>
</dbReference>
<dbReference type="Pfam" id="PF04969">
    <property type="entry name" value="CS"/>
    <property type="match status" value="1"/>
</dbReference>
<comment type="caution">
    <text evidence="5">The sequence shown here is derived from an EMBL/GenBank/DDBJ whole genome shotgun (WGS) entry which is preliminary data.</text>
</comment>
<dbReference type="InterPro" id="IPR006597">
    <property type="entry name" value="Sel1-like"/>
</dbReference>
<accession>A0ABP9YH62</accession>
<dbReference type="InterPro" id="IPR011333">
    <property type="entry name" value="SKP1/BTB/POZ_sf"/>
</dbReference>
<feature type="compositionally biased region" description="Polar residues" evidence="2">
    <location>
        <begin position="129"/>
        <end position="145"/>
    </location>
</feature>
<dbReference type="Gene3D" id="3.30.710.10">
    <property type="entry name" value="Potassium Channel Kv1.1, Chain A"/>
    <property type="match status" value="1"/>
</dbReference>
<evidence type="ECO:0000313" key="6">
    <source>
        <dbReference type="Proteomes" id="UP001476247"/>
    </source>
</evidence>
<dbReference type="SUPFAM" id="SSF81901">
    <property type="entry name" value="HCP-like"/>
    <property type="match status" value="2"/>
</dbReference>
<evidence type="ECO:0000256" key="2">
    <source>
        <dbReference type="SAM" id="MobiDB-lite"/>
    </source>
</evidence>
<dbReference type="InterPro" id="IPR008978">
    <property type="entry name" value="HSP20-like_chaperone"/>
</dbReference>
<dbReference type="InterPro" id="IPR011990">
    <property type="entry name" value="TPR-like_helical_dom_sf"/>
</dbReference>
<dbReference type="CDD" id="cd06467">
    <property type="entry name" value="p23_NUDC_like"/>
    <property type="match status" value="1"/>
</dbReference>
<feature type="compositionally biased region" description="Basic and acidic residues" evidence="2">
    <location>
        <begin position="458"/>
        <end position="470"/>
    </location>
</feature>
<dbReference type="SUPFAM" id="SSF74924">
    <property type="entry name" value="Cap-Gly domain"/>
    <property type="match status" value="1"/>
</dbReference>
<comment type="similarity">
    <text evidence="1">Belongs to the sel-1 family.</text>
</comment>
<proteinExistence type="inferred from homology"/>
<evidence type="ECO:0000256" key="1">
    <source>
        <dbReference type="ARBA" id="ARBA00038101"/>
    </source>
</evidence>
<dbReference type="Gene3D" id="1.25.40.10">
    <property type="entry name" value="Tetratricopeptide repeat domain"/>
    <property type="match status" value="2"/>
</dbReference>
<feature type="region of interest" description="Disordered" evidence="2">
    <location>
        <begin position="124"/>
        <end position="153"/>
    </location>
</feature>
<dbReference type="InterPro" id="IPR000938">
    <property type="entry name" value="CAP-Gly_domain"/>
</dbReference>
<dbReference type="Pfam" id="PF01302">
    <property type="entry name" value="CAP_GLY"/>
    <property type="match status" value="1"/>
</dbReference>
<evidence type="ECO:0000259" key="4">
    <source>
        <dbReference type="PROSITE" id="PS51203"/>
    </source>
</evidence>
<dbReference type="SMART" id="SM00671">
    <property type="entry name" value="SEL1"/>
    <property type="match status" value="5"/>
</dbReference>
<dbReference type="InterPro" id="IPR036859">
    <property type="entry name" value="CAP-Gly_dom_sf"/>
</dbReference>
<feature type="region of interest" description="Disordered" evidence="2">
    <location>
        <begin position="458"/>
        <end position="489"/>
    </location>
</feature>
<dbReference type="InterPro" id="IPR050767">
    <property type="entry name" value="Sel1_AlgK"/>
</dbReference>
<dbReference type="Gene3D" id="2.30.30.190">
    <property type="entry name" value="CAP Gly-rich-like domain"/>
    <property type="match status" value="1"/>
</dbReference>
<organism evidence="5 6">
    <name type="scientific">Helicostylum pulchrum</name>
    <dbReference type="NCBI Taxonomy" id="562976"/>
    <lineage>
        <taxon>Eukaryota</taxon>
        <taxon>Fungi</taxon>
        <taxon>Fungi incertae sedis</taxon>
        <taxon>Mucoromycota</taxon>
        <taxon>Mucoromycotina</taxon>
        <taxon>Mucoromycetes</taxon>
        <taxon>Mucorales</taxon>
        <taxon>Mucorineae</taxon>
        <taxon>Mucoraceae</taxon>
        <taxon>Helicostylum</taxon>
    </lineage>
</organism>
<dbReference type="PROSITE" id="PS51203">
    <property type="entry name" value="CS"/>
    <property type="match status" value="1"/>
</dbReference>
<dbReference type="PROSITE" id="PS50245">
    <property type="entry name" value="CAP_GLY_2"/>
    <property type="match status" value="1"/>
</dbReference>
<dbReference type="Pfam" id="PF08238">
    <property type="entry name" value="Sel1"/>
    <property type="match status" value="5"/>
</dbReference>
<dbReference type="PANTHER" id="PTHR11102">
    <property type="entry name" value="SEL-1-LIKE PROTEIN"/>
    <property type="match status" value="1"/>
</dbReference>
<name>A0ABP9YH62_9FUNG</name>
<protein>
    <recommendedName>
        <fullName evidence="7">CAP-Gly domain-containing protein</fullName>
    </recommendedName>
</protein>